<dbReference type="GO" id="GO:0051259">
    <property type="term" value="P:protein complex oligomerization"/>
    <property type="evidence" value="ECO:0007669"/>
    <property type="project" value="InterPro"/>
</dbReference>
<dbReference type="HAMAP" id="MF_00173">
    <property type="entry name" value="Arg_repressor"/>
    <property type="match status" value="1"/>
</dbReference>
<dbReference type="PRINTS" id="PR01467">
    <property type="entry name" value="ARGREPRESSOR"/>
</dbReference>
<keyword evidence="6 7" id="KW-0804">Transcription</keyword>
<keyword evidence="4 7" id="KW-0805">Transcription regulation</keyword>
<reference evidence="11" key="1">
    <citation type="submission" date="2020-10" db="EMBL/GenBank/DDBJ databases">
        <authorList>
            <person name="Gilroy R."/>
        </authorList>
    </citation>
    <scope>NUCLEOTIDE SEQUENCE</scope>
    <source>
        <strain evidence="11">CHK157-1446</strain>
    </source>
</reference>
<dbReference type="AlphaFoldDB" id="A0A9D1EPI1"/>
<evidence type="ECO:0000259" key="10">
    <source>
        <dbReference type="Pfam" id="PF02863"/>
    </source>
</evidence>
<keyword evidence="7" id="KW-0678">Repressor</keyword>
<comment type="pathway">
    <text evidence="7">Amino-acid biosynthesis; L-arginine biosynthesis [regulation].</text>
</comment>
<keyword evidence="7" id="KW-0028">Amino-acid biosynthesis</keyword>
<name>A0A9D1EPI1_9FIRM</name>
<accession>A0A9D1EPI1</accession>
<feature type="domain" description="Arginine repressor C-terminal" evidence="10">
    <location>
        <begin position="80"/>
        <end position="146"/>
    </location>
</feature>
<feature type="domain" description="Arginine repressor DNA-binding" evidence="9">
    <location>
        <begin position="2"/>
        <end position="67"/>
    </location>
</feature>
<protein>
    <recommendedName>
        <fullName evidence="7 8">Arginine repressor</fullName>
    </recommendedName>
</protein>
<evidence type="ECO:0000259" key="9">
    <source>
        <dbReference type="Pfam" id="PF01316"/>
    </source>
</evidence>
<evidence type="ECO:0000256" key="8">
    <source>
        <dbReference type="NCBIfam" id="TIGR01529"/>
    </source>
</evidence>
<sequence>MKSDRKKAILDIVSKYEVDTQETLQALLLERGFNVTQATVSRDIKELSLLKTMSPSGSYKYSLPPKTTDSNARSSFYSIFSDAVLSIDSAMNTVVIKCSTGMANAVCSKLDSVPMSGIVGTLAGDDTIFVLMRTEKDAEKMVRELRELI</sequence>
<reference evidence="11" key="2">
    <citation type="journal article" date="2021" name="PeerJ">
        <title>Extensive microbial diversity within the chicken gut microbiome revealed by metagenomics and culture.</title>
        <authorList>
            <person name="Gilroy R."/>
            <person name="Ravi A."/>
            <person name="Getino M."/>
            <person name="Pursley I."/>
            <person name="Horton D.L."/>
            <person name="Alikhan N.F."/>
            <person name="Baker D."/>
            <person name="Gharbi K."/>
            <person name="Hall N."/>
            <person name="Watson M."/>
            <person name="Adriaenssens E.M."/>
            <person name="Foster-Nyarko E."/>
            <person name="Jarju S."/>
            <person name="Secka A."/>
            <person name="Antonio M."/>
            <person name="Oren A."/>
            <person name="Chaudhuri R.R."/>
            <person name="La Ragione R."/>
            <person name="Hildebrand F."/>
            <person name="Pallen M.J."/>
        </authorList>
    </citation>
    <scope>NUCLEOTIDE SEQUENCE</scope>
    <source>
        <strain evidence="11">CHK157-1446</strain>
    </source>
</reference>
<evidence type="ECO:0000256" key="6">
    <source>
        <dbReference type="ARBA" id="ARBA00023163"/>
    </source>
</evidence>
<dbReference type="InterPro" id="IPR020899">
    <property type="entry name" value="Arg_repress_C"/>
</dbReference>
<dbReference type="Proteomes" id="UP000823982">
    <property type="component" value="Unassembled WGS sequence"/>
</dbReference>
<evidence type="ECO:0000256" key="2">
    <source>
        <dbReference type="ARBA" id="ARBA00008316"/>
    </source>
</evidence>
<dbReference type="Pfam" id="PF02863">
    <property type="entry name" value="Arg_repressor_C"/>
    <property type="match status" value="1"/>
</dbReference>
<dbReference type="Pfam" id="PF01316">
    <property type="entry name" value="Arg_repressor"/>
    <property type="match status" value="1"/>
</dbReference>
<dbReference type="GO" id="GO:0005737">
    <property type="term" value="C:cytoplasm"/>
    <property type="evidence" value="ECO:0007669"/>
    <property type="project" value="UniProtKB-SubCell"/>
</dbReference>
<dbReference type="Gene3D" id="1.10.10.10">
    <property type="entry name" value="Winged helix-like DNA-binding domain superfamily/Winged helix DNA-binding domain"/>
    <property type="match status" value="1"/>
</dbReference>
<dbReference type="EMBL" id="DVIR01000069">
    <property type="protein sequence ID" value="HIS25236.1"/>
    <property type="molecule type" value="Genomic_DNA"/>
</dbReference>
<dbReference type="GO" id="GO:0034618">
    <property type="term" value="F:arginine binding"/>
    <property type="evidence" value="ECO:0007669"/>
    <property type="project" value="InterPro"/>
</dbReference>
<dbReference type="PANTHER" id="PTHR34471:SF1">
    <property type="entry name" value="ARGININE REPRESSOR"/>
    <property type="match status" value="1"/>
</dbReference>
<gene>
    <name evidence="7 11" type="primary">argR</name>
    <name evidence="11" type="ORF">IAD01_07560</name>
</gene>
<comment type="function">
    <text evidence="7">Regulates arginine biosynthesis genes.</text>
</comment>
<dbReference type="InterPro" id="IPR036390">
    <property type="entry name" value="WH_DNA-bd_sf"/>
</dbReference>
<evidence type="ECO:0000256" key="3">
    <source>
        <dbReference type="ARBA" id="ARBA00022490"/>
    </source>
</evidence>
<comment type="similarity">
    <text evidence="2 7">Belongs to the ArgR family.</text>
</comment>
<dbReference type="InterPro" id="IPR036251">
    <property type="entry name" value="Arg_repress_C_sf"/>
</dbReference>
<evidence type="ECO:0000256" key="1">
    <source>
        <dbReference type="ARBA" id="ARBA00004496"/>
    </source>
</evidence>
<dbReference type="InterPro" id="IPR001669">
    <property type="entry name" value="Arg_repress"/>
</dbReference>
<dbReference type="GO" id="GO:0006526">
    <property type="term" value="P:L-arginine biosynthetic process"/>
    <property type="evidence" value="ECO:0007669"/>
    <property type="project" value="UniProtKB-KW"/>
</dbReference>
<keyword evidence="5 7" id="KW-0238">DNA-binding</keyword>
<dbReference type="InterPro" id="IPR036388">
    <property type="entry name" value="WH-like_DNA-bd_sf"/>
</dbReference>
<dbReference type="PANTHER" id="PTHR34471">
    <property type="entry name" value="ARGININE REPRESSOR"/>
    <property type="match status" value="1"/>
</dbReference>
<dbReference type="GO" id="GO:0003700">
    <property type="term" value="F:DNA-binding transcription factor activity"/>
    <property type="evidence" value="ECO:0007669"/>
    <property type="project" value="UniProtKB-UniRule"/>
</dbReference>
<evidence type="ECO:0000313" key="12">
    <source>
        <dbReference type="Proteomes" id="UP000823982"/>
    </source>
</evidence>
<dbReference type="GO" id="GO:1900079">
    <property type="term" value="P:regulation of arginine biosynthetic process"/>
    <property type="evidence" value="ECO:0007669"/>
    <property type="project" value="UniProtKB-UniRule"/>
</dbReference>
<dbReference type="NCBIfam" id="TIGR01529">
    <property type="entry name" value="argR_whole"/>
    <property type="match status" value="1"/>
</dbReference>
<keyword evidence="7" id="KW-0055">Arginine biosynthesis</keyword>
<dbReference type="InterPro" id="IPR020900">
    <property type="entry name" value="Arg_repress_DNA-bd"/>
</dbReference>
<comment type="caution">
    <text evidence="11">The sequence shown here is derived from an EMBL/GenBank/DDBJ whole genome shotgun (WGS) entry which is preliminary data.</text>
</comment>
<organism evidence="11 12">
    <name type="scientific">Candidatus Faeciplasma gallinarum</name>
    <dbReference type="NCBI Taxonomy" id="2840799"/>
    <lineage>
        <taxon>Bacteria</taxon>
        <taxon>Bacillati</taxon>
        <taxon>Bacillota</taxon>
        <taxon>Clostridia</taxon>
        <taxon>Eubacteriales</taxon>
        <taxon>Oscillospiraceae</taxon>
        <taxon>Oscillospiraceae incertae sedis</taxon>
        <taxon>Candidatus Faeciplasma</taxon>
    </lineage>
</organism>
<proteinExistence type="inferred from homology"/>
<dbReference type="SUPFAM" id="SSF55252">
    <property type="entry name" value="C-terminal domain of arginine repressor"/>
    <property type="match status" value="1"/>
</dbReference>
<evidence type="ECO:0000256" key="5">
    <source>
        <dbReference type="ARBA" id="ARBA00023125"/>
    </source>
</evidence>
<evidence type="ECO:0000256" key="4">
    <source>
        <dbReference type="ARBA" id="ARBA00023015"/>
    </source>
</evidence>
<dbReference type="Gene3D" id="3.30.1360.40">
    <property type="match status" value="1"/>
</dbReference>
<dbReference type="SUPFAM" id="SSF46785">
    <property type="entry name" value="Winged helix' DNA-binding domain"/>
    <property type="match status" value="1"/>
</dbReference>
<keyword evidence="3 7" id="KW-0963">Cytoplasm</keyword>
<comment type="subcellular location">
    <subcellularLocation>
        <location evidence="1 7">Cytoplasm</location>
    </subcellularLocation>
</comment>
<evidence type="ECO:0000313" key="11">
    <source>
        <dbReference type="EMBL" id="HIS25236.1"/>
    </source>
</evidence>
<dbReference type="GO" id="GO:0003677">
    <property type="term" value="F:DNA binding"/>
    <property type="evidence" value="ECO:0007669"/>
    <property type="project" value="UniProtKB-KW"/>
</dbReference>
<evidence type="ECO:0000256" key="7">
    <source>
        <dbReference type="HAMAP-Rule" id="MF_00173"/>
    </source>
</evidence>